<feature type="compositionally biased region" description="Acidic residues" evidence="5">
    <location>
        <begin position="363"/>
        <end position="383"/>
    </location>
</feature>
<dbReference type="PANTHER" id="PTHR13097:SF7">
    <property type="entry name" value="GENERAL TRANSCRIPTION FACTOR IIE SUBUNIT 1"/>
    <property type="match status" value="1"/>
</dbReference>
<evidence type="ECO:0000256" key="1">
    <source>
        <dbReference type="ARBA" id="ARBA00008947"/>
    </source>
</evidence>
<dbReference type="Gene3D" id="3.30.40.10">
    <property type="entry name" value="Zinc/RING finger domain, C3HC4 (zinc finger)"/>
    <property type="match status" value="1"/>
</dbReference>
<name>A0AAN6JDE1_9PEZI</name>
<dbReference type="InterPro" id="IPR017919">
    <property type="entry name" value="TFIIE/TFIIEa_HTH"/>
</dbReference>
<evidence type="ECO:0000259" key="6">
    <source>
        <dbReference type="PROSITE" id="PS51344"/>
    </source>
</evidence>
<keyword evidence="2" id="KW-0805">Transcription regulation</keyword>
<dbReference type="GO" id="GO:0005673">
    <property type="term" value="C:transcription factor TFIIE complex"/>
    <property type="evidence" value="ECO:0007669"/>
    <property type="project" value="TreeGrafter"/>
</dbReference>
<dbReference type="InterPro" id="IPR039997">
    <property type="entry name" value="TFE"/>
</dbReference>
<reference evidence="7" key="1">
    <citation type="submission" date="2021-12" db="EMBL/GenBank/DDBJ databases">
        <title>Black yeast isolated from Biological Soil Crust.</title>
        <authorList>
            <person name="Kurbessoian T."/>
        </authorList>
    </citation>
    <scope>NUCLEOTIDE SEQUENCE</scope>
    <source>
        <strain evidence="7">CCFEE 5208</strain>
    </source>
</reference>
<dbReference type="InterPro" id="IPR024550">
    <property type="entry name" value="TFIIEa/SarR/Rpc3_HTH_dom"/>
</dbReference>
<evidence type="ECO:0000313" key="7">
    <source>
        <dbReference type="EMBL" id="KAK0325524.1"/>
    </source>
</evidence>
<dbReference type="EMBL" id="JASUXU010000007">
    <property type="protein sequence ID" value="KAK0325524.1"/>
    <property type="molecule type" value="Genomic_DNA"/>
</dbReference>
<evidence type="ECO:0000256" key="5">
    <source>
        <dbReference type="SAM" id="MobiDB-lite"/>
    </source>
</evidence>
<comment type="similarity">
    <text evidence="1">Belongs to the TFIIE alpha subunit family.</text>
</comment>
<gene>
    <name evidence="7" type="ORF">LTR82_003808</name>
</gene>
<feature type="compositionally biased region" description="Basic and acidic residues" evidence="5">
    <location>
        <begin position="306"/>
        <end position="317"/>
    </location>
</feature>
<comment type="caution">
    <text evidence="7">The sequence shown here is derived from an EMBL/GenBank/DDBJ whole genome shotgun (WGS) entry which is preliminary data.</text>
</comment>
<dbReference type="Proteomes" id="UP001168146">
    <property type="component" value="Unassembled WGS sequence"/>
</dbReference>
<feature type="compositionally biased region" description="Basic and acidic residues" evidence="5">
    <location>
        <begin position="350"/>
        <end position="362"/>
    </location>
</feature>
<feature type="domain" description="HTH TFE/IIEalpha-type" evidence="6">
    <location>
        <begin position="5"/>
        <end position="114"/>
    </location>
</feature>
<protein>
    <recommendedName>
        <fullName evidence="6">HTH TFE/IIEalpha-type domain-containing protein</fullName>
    </recommendedName>
</protein>
<organism evidence="7 8">
    <name type="scientific">Friedmanniomyces endolithicus</name>
    <dbReference type="NCBI Taxonomy" id="329885"/>
    <lineage>
        <taxon>Eukaryota</taxon>
        <taxon>Fungi</taxon>
        <taxon>Dikarya</taxon>
        <taxon>Ascomycota</taxon>
        <taxon>Pezizomycotina</taxon>
        <taxon>Dothideomycetes</taxon>
        <taxon>Dothideomycetidae</taxon>
        <taxon>Mycosphaerellales</taxon>
        <taxon>Teratosphaeriaceae</taxon>
        <taxon>Friedmanniomyces</taxon>
    </lineage>
</organism>
<dbReference type="SMART" id="SM00531">
    <property type="entry name" value="TFIIE"/>
    <property type="match status" value="1"/>
</dbReference>
<sequence>MANLATDLLRTVTRAFYSTDHILVIDALLLHSTLPDTDLSHVLAMQNKAVRKLCGRLKEDGLLSTHTRQEKRTDGSASFFPASYGGANSQQGKERTTNKEWYYLNYHRAIDSVKYRLHQLNQHFSSLGLPATEAKDLSCPQCKSQWTELEVMHNIDFSSGLFLCARCNHPLDPVQEEDRANENESLKRLNSQLEKILQLMQQIDAATVPENDFEAAIAKYRPVVRTNVNPAQRIETVDLPNKNLQSSKGLAIAPEKIAVSLNSDEDVKRVAAESERLRREKEAGQNALPEWIARSTVSGDVTTVGAKEEQKKRERELNSSAVGAPKAEDDEEKKPAVGGGNVDLDAYWAELEKAQKMEAEEREKDDEDGDEEDQDDDEDDFADVEISRNGTPAVNGAGLAAPAAASPGISTPALESSNATDDERDAKRPRLAQSSTVAPATNGVNGSKVLVEEAAQDTPAASDEDEDELEFENRSCCASAEAKRAYRFSEAPGARYVTFLTSTSPSRGGTSKELASLVDCLVYGGVGRVAGIAAFTSAATRAKRRRCAVNVDLKDIVSTAIPLSTNGALQPVTGHD</sequence>
<accession>A0AAN6JDE1</accession>
<dbReference type="GO" id="GO:0006367">
    <property type="term" value="P:transcription initiation at RNA polymerase II promoter"/>
    <property type="evidence" value="ECO:0007669"/>
    <property type="project" value="InterPro"/>
</dbReference>
<dbReference type="InterPro" id="IPR002853">
    <property type="entry name" value="TFIIE_asu"/>
</dbReference>
<evidence type="ECO:0000256" key="4">
    <source>
        <dbReference type="SAM" id="Coils"/>
    </source>
</evidence>
<dbReference type="InterPro" id="IPR013083">
    <property type="entry name" value="Znf_RING/FYVE/PHD"/>
</dbReference>
<feature type="compositionally biased region" description="Polar residues" evidence="5">
    <location>
        <begin position="432"/>
        <end position="445"/>
    </location>
</feature>
<evidence type="ECO:0000256" key="3">
    <source>
        <dbReference type="ARBA" id="ARBA00023163"/>
    </source>
</evidence>
<proteinExistence type="inferred from homology"/>
<evidence type="ECO:0000313" key="8">
    <source>
        <dbReference type="Proteomes" id="UP001168146"/>
    </source>
</evidence>
<dbReference type="PANTHER" id="PTHR13097">
    <property type="entry name" value="TRANSCRIPTION INITIATION FACTOR IIE, ALPHA SUBUNIT"/>
    <property type="match status" value="1"/>
</dbReference>
<keyword evidence="4" id="KW-0175">Coiled coil</keyword>
<feature type="compositionally biased region" description="Low complexity" evidence="5">
    <location>
        <begin position="392"/>
        <end position="413"/>
    </location>
</feature>
<dbReference type="PROSITE" id="PS51344">
    <property type="entry name" value="HTH_TFE_IIE"/>
    <property type="match status" value="1"/>
</dbReference>
<feature type="region of interest" description="Disordered" evidence="5">
    <location>
        <begin position="299"/>
        <end position="447"/>
    </location>
</feature>
<evidence type="ECO:0000256" key="2">
    <source>
        <dbReference type="ARBA" id="ARBA00023015"/>
    </source>
</evidence>
<keyword evidence="3" id="KW-0804">Transcription</keyword>
<dbReference type="SUPFAM" id="SSF57783">
    <property type="entry name" value="Zinc beta-ribbon"/>
    <property type="match status" value="1"/>
</dbReference>
<dbReference type="AlphaFoldDB" id="A0AAN6JDE1"/>
<feature type="coiled-coil region" evidence="4">
    <location>
        <begin position="179"/>
        <end position="206"/>
    </location>
</feature>
<dbReference type="Pfam" id="PF02002">
    <property type="entry name" value="TFIIE_alpha"/>
    <property type="match status" value="1"/>
</dbReference>